<comment type="caution">
    <text evidence="6">The sequence shown here is derived from an EMBL/GenBank/DDBJ whole genome shotgun (WGS) entry which is preliminary data.</text>
</comment>
<keyword evidence="2 5" id="KW-0812">Transmembrane</keyword>
<organism evidence="6 7">
    <name type="scientific">Sphingobacterium pedocola</name>
    <dbReference type="NCBI Taxonomy" id="2082722"/>
    <lineage>
        <taxon>Bacteria</taxon>
        <taxon>Pseudomonadati</taxon>
        <taxon>Bacteroidota</taxon>
        <taxon>Sphingobacteriia</taxon>
        <taxon>Sphingobacteriales</taxon>
        <taxon>Sphingobacteriaceae</taxon>
        <taxon>Sphingobacterium</taxon>
    </lineage>
</organism>
<feature type="transmembrane region" description="Helical" evidence="5">
    <location>
        <begin position="63"/>
        <end position="83"/>
    </location>
</feature>
<feature type="transmembrane region" description="Helical" evidence="5">
    <location>
        <begin position="6"/>
        <end position="22"/>
    </location>
</feature>
<evidence type="ECO:0000256" key="2">
    <source>
        <dbReference type="ARBA" id="ARBA00022692"/>
    </source>
</evidence>
<sequence length="106" mass="11850">MSSKTISMIAYITIIGWLIAFFQSRNTRTPLVKFHLEQALGVFIFSFCWSVILRILFFVIPPLAPVGGILSFVPLVFIILGIINASKEQFTPLPIIGNLIADKIKL</sequence>
<keyword evidence="3 5" id="KW-1133">Transmembrane helix</keyword>
<dbReference type="Pfam" id="PF09685">
    <property type="entry name" value="MamF_MmsF"/>
    <property type="match status" value="1"/>
</dbReference>
<keyword evidence="7" id="KW-1185">Reference proteome</keyword>
<dbReference type="Proteomes" id="UP000618319">
    <property type="component" value="Unassembled WGS sequence"/>
</dbReference>
<keyword evidence="4 5" id="KW-0472">Membrane</keyword>
<evidence type="ECO:0000256" key="5">
    <source>
        <dbReference type="SAM" id="Phobius"/>
    </source>
</evidence>
<accession>A0ABR9TCB4</accession>
<feature type="transmembrane region" description="Helical" evidence="5">
    <location>
        <begin position="34"/>
        <end position="57"/>
    </location>
</feature>
<dbReference type="InterPro" id="IPR019109">
    <property type="entry name" value="MamF_MmsF"/>
</dbReference>
<dbReference type="RefSeq" id="WP_196939069.1">
    <property type="nucleotide sequence ID" value="NZ_MU158689.1"/>
</dbReference>
<name>A0ABR9TCB4_9SPHI</name>
<proteinExistence type="predicted"/>
<evidence type="ECO:0000256" key="1">
    <source>
        <dbReference type="ARBA" id="ARBA00004141"/>
    </source>
</evidence>
<gene>
    <name evidence="6" type="ORF">C4F40_18320</name>
</gene>
<protein>
    <submittedName>
        <fullName evidence="6">Import component protein</fullName>
    </submittedName>
</protein>
<evidence type="ECO:0000256" key="4">
    <source>
        <dbReference type="ARBA" id="ARBA00023136"/>
    </source>
</evidence>
<evidence type="ECO:0000256" key="3">
    <source>
        <dbReference type="ARBA" id="ARBA00022989"/>
    </source>
</evidence>
<evidence type="ECO:0000313" key="7">
    <source>
        <dbReference type="Proteomes" id="UP000618319"/>
    </source>
</evidence>
<evidence type="ECO:0000313" key="6">
    <source>
        <dbReference type="EMBL" id="MBE8722682.1"/>
    </source>
</evidence>
<comment type="subcellular location">
    <subcellularLocation>
        <location evidence="1">Membrane</location>
        <topology evidence="1">Multi-pass membrane protein</topology>
    </subcellularLocation>
</comment>
<reference evidence="6 7" key="1">
    <citation type="submission" date="2018-02" db="EMBL/GenBank/DDBJ databases">
        <title>Sphingobacterium KA21.</title>
        <authorList>
            <person name="Vasarhelyi B.M."/>
            <person name="Deshmukh S."/>
            <person name="Balint B."/>
            <person name="Kukolya J."/>
        </authorList>
    </citation>
    <scope>NUCLEOTIDE SEQUENCE [LARGE SCALE GENOMIC DNA]</scope>
    <source>
        <strain evidence="6 7">Ka21</strain>
    </source>
</reference>
<dbReference type="EMBL" id="PSKQ01000024">
    <property type="protein sequence ID" value="MBE8722682.1"/>
    <property type="molecule type" value="Genomic_DNA"/>
</dbReference>